<evidence type="ECO:0000313" key="5">
    <source>
        <dbReference type="Proteomes" id="UP000824890"/>
    </source>
</evidence>
<feature type="region of interest" description="Disordered" evidence="2">
    <location>
        <begin position="57"/>
        <end position="84"/>
    </location>
</feature>
<comment type="caution">
    <text evidence="4">The sequence shown here is derived from an EMBL/GenBank/DDBJ whole genome shotgun (WGS) entry which is preliminary data.</text>
</comment>
<protein>
    <recommendedName>
        <fullName evidence="3">CCHC-type domain-containing protein</fullName>
    </recommendedName>
</protein>
<evidence type="ECO:0000256" key="1">
    <source>
        <dbReference type="PROSITE-ProRule" id="PRU00047"/>
    </source>
</evidence>
<proteinExistence type="predicted"/>
<dbReference type="EMBL" id="JAGKQM010002125">
    <property type="protein sequence ID" value="KAH0850187.1"/>
    <property type="molecule type" value="Genomic_DNA"/>
</dbReference>
<feature type="compositionally biased region" description="Basic residues" evidence="2">
    <location>
        <begin position="375"/>
        <end position="386"/>
    </location>
</feature>
<dbReference type="Proteomes" id="UP000824890">
    <property type="component" value="Unassembled WGS sequence"/>
</dbReference>
<dbReference type="SUPFAM" id="SSF56219">
    <property type="entry name" value="DNase I-like"/>
    <property type="match status" value="1"/>
</dbReference>
<dbReference type="Pfam" id="PF03372">
    <property type="entry name" value="Exo_endo_phos"/>
    <property type="match status" value="1"/>
</dbReference>
<feature type="compositionally biased region" description="Polar residues" evidence="2">
    <location>
        <begin position="387"/>
        <end position="400"/>
    </location>
</feature>
<name>A0ABQ7X2S8_BRANA</name>
<gene>
    <name evidence="4" type="ORF">HID58_095715</name>
</gene>
<keyword evidence="1" id="KW-0479">Metal-binding</keyword>
<dbReference type="InterPro" id="IPR005135">
    <property type="entry name" value="Endo/exonuclease/phosphatase"/>
</dbReference>
<evidence type="ECO:0000259" key="3">
    <source>
        <dbReference type="PROSITE" id="PS50158"/>
    </source>
</evidence>
<dbReference type="Gene3D" id="3.60.10.10">
    <property type="entry name" value="Endonuclease/exonuclease/phosphatase"/>
    <property type="match status" value="1"/>
</dbReference>
<dbReference type="PANTHER" id="PTHR31286:SF173">
    <property type="entry name" value="DUF4283 DOMAIN-CONTAINING PROTEIN"/>
    <property type="match status" value="1"/>
</dbReference>
<dbReference type="PANTHER" id="PTHR31286">
    <property type="entry name" value="GLYCINE-RICH CELL WALL STRUCTURAL PROTEIN 1.8-LIKE"/>
    <property type="match status" value="1"/>
</dbReference>
<reference evidence="4 5" key="1">
    <citation type="submission" date="2021-05" db="EMBL/GenBank/DDBJ databases">
        <title>Genome Assembly of Synthetic Allotetraploid Brassica napus Reveals Homoeologous Exchanges between Subgenomes.</title>
        <authorList>
            <person name="Davis J.T."/>
        </authorList>
    </citation>
    <scope>NUCLEOTIDE SEQUENCE [LARGE SCALE GENOMIC DNA]</scope>
    <source>
        <strain evidence="5">cv. Da-Ae</strain>
        <tissue evidence="4">Seedling</tissue>
    </source>
</reference>
<dbReference type="InterPro" id="IPR001878">
    <property type="entry name" value="Znf_CCHC"/>
</dbReference>
<organism evidence="4 5">
    <name type="scientific">Brassica napus</name>
    <name type="common">Rape</name>
    <dbReference type="NCBI Taxonomy" id="3708"/>
    <lineage>
        <taxon>Eukaryota</taxon>
        <taxon>Viridiplantae</taxon>
        <taxon>Streptophyta</taxon>
        <taxon>Embryophyta</taxon>
        <taxon>Tracheophyta</taxon>
        <taxon>Spermatophyta</taxon>
        <taxon>Magnoliopsida</taxon>
        <taxon>eudicotyledons</taxon>
        <taxon>Gunneridae</taxon>
        <taxon>Pentapetalae</taxon>
        <taxon>rosids</taxon>
        <taxon>malvids</taxon>
        <taxon>Brassicales</taxon>
        <taxon>Brassicaceae</taxon>
        <taxon>Brassiceae</taxon>
        <taxon>Brassica</taxon>
    </lineage>
</organism>
<dbReference type="InterPro" id="IPR036691">
    <property type="entry name" value="Endo/exonu/phosph_ase_sf"/>
</dbReference>
<feature type="compositionally biased region" description="Low complexity" evidence="2">
    <location>
        <begin position="357"/>
        <end position="367"/>
    </location>
</feature>
<keyword evidence="1" id="KW-0862">Zinc</keyword>
<evidence type="ECO:0000256" key="2">
    <source>
        <dbReference type="SAM" id="MobiDB-lite"/>
    </source>
</evidence>
<feature type="non-terminal residue" evidence="4">
    <location>
        <position position="933"/>
    </location>
</feature>
<dbReference type="PROSITE" id="PS50158">
    <property type="entry name" value="ZF_CCHC"/>
    <property type="match status" value="1"/>
</dbReference>
<dbReference type="InterPro" id="IPR040256">
    <property type="entry name" value="At4g02000-like"/>
</dbReference>
<keyword evidence="1" id="KW-0863">Zinc-finger</keyword>
<feature type="compositionally biased region" description="Polar residues" evidence="2">
    <location>
        <begin position="66"/>
        <end position="84"/>
    </location>
</feature>
<accession>A0ABQ7X2S8</accession>
<evidence type="ECO:0000313" key="4">
    <source>
        <dbReference type="EMBL" id="KAH0850187.1"/>
    </source>
</evidence>
<feature type="domain" description="CCHC-type" evidence="3">
    <location>
        <begin position="338"/>
        <end position="353"/>
    </location>
</feature>
<feature type="region of interest" description="Disordered" evidence="2">
    <location>
        <begin position="356"/>
        <end position="420"/>
    </location>
</feature>
<keyword evidence="5" id="KW-1185">Reference proteome</keyword>
<feature type="compositionally biased region" description="Polar residues" evidence="2">
    <location>
        <begin position="411"/>
        <end position="420"/>
    </location>
</feature>
<dbReference type="Pfam" id="PF14111">
    <property type="entry name" value="DUF4283"/>
    <property type="match status" value="1"/>
</dbReference>
<dbReference type="InterPro" id="IPR025558">
    <property type="entry name" value="DUF4283"/>
</dbReference>
<sequence>MPPKKKRRNALGAPPIWLAFKPPASVRTLKKSSSLAGALCAAAAITTEVVEMADSPVKGSPAEANLSGSDCGTSSTQVSLTSGISVPAPPVSERVITSTSGEEVRARVAPAGVSTQFEAVGGSKVPSVSNLPEVKSYASLLKASAQLEELASPTEHVSGVPFVFIPDENIVAAKEEFRDFIYARFHGDYPSMGRIIGVVNAIWARAGPRIFVHNIGDGAFLLKVTNAKTRESMLSYVCGSLVPEFTPEEAHITSAVVPVELRNVPYLLFNKESLSRIATAVGKPISLAPETERKENFQVAKLYVRVDLTKSLPSKIISGFSNSKENEISISYPWLPLKCEGCGKFGHQRDECRLFKSSASSRQRSASPLGAGKNVRNRSKHGRTRQLPRTITQQLSAGTERTSELEEGEIPQSSVTDNSHYINTVDANSKAAVEIGNSVEVPETPSFSDNALIVQHESSVERTSPQDETATGGRDTTVEEAPFFLAEGRVAARSHTPYNNNYLRILHGTRLNSDRCHDMVKRWINIHRPLFGVFLETHIRRNNEACILNAIPRGWKYFGNYEHHEAGRIVVVWDPSVSVFVYKASKQAVTCGIYIMAENINITVTFVYGLNVVAEREALWEEVVVIHDTQALSGNPWAVLGDFNQIIRLQHHSGYPSQVVDSAGMDDMNYALQEAELFEAQCKGTWWNNDDADPVSKRIDHVLINQAWASLFPDAYAEFFEPGQSDHAPCIVRLPSLRRRGPKPFKFYHHVVDHPEYNSLVAAAWNPGSIVGSDQFKLVRSLKLLKKELRGINRRNYSGISERVKEQSAKVASLQRVVLMSPDPATAAEEHCERRKLNLLLNAEQKSRVRWADVGDRNIGFYHKTVIQHNSNNHIHYLQDEDDRFLGTIYEIKTHAAAYFQNILGETVMHESPISKPLLSAISPGLRLAHFRP</sequence>